<keyword evidence="4" id="KW-1185">Reference proteome</keyword>
<evidence type="ECO:0000313" key="3">
    <source>
        <dbReference type="EMBL" id="CAF4424147.1"/>
    </source>
</evidence>
<comment type="caution">
    <text evidence="2">The sequence shown here is derived from an EMBL/GenBank/DDBJ whole genome shotgun (WGS) entry which is preliminary data.</text>
</comment>
<dbReference type="Proteomes" id="UP000681722">
    <property type="component" value="Unassembled WGS sequence"/>
</dbReference>
<organism evidence="2 4">
    <name type="scientific">Didymodactylos carnosus</name>
    <dbReference type="NCBI Taxonomy" id="1234261"/>
    <lineage>
        <taxon>Eukaryota</taxon>
        <taxon>Metazoa</taxon>
        <taxon>Spiralia</taxon>
        <taxon>Gnathifera</taxon>
        <taxon>Rotifera</taxon>
        <taxon>Eurotatoria</taxon>
        <taxon>Bdelloidea</taxon>
        <taxon>Philodinida</taxon>
        <taxon>Philodinidae</taxon>
        <taxon>Didymodactylos</taxon>
    </lineage>
</organism>
<accession>A0A815XVU1</accession>
<dbReference type="EMBL" id="CAJOBC010094338">
    <property type="protein sequence ID" value="CAF4424147.1"/>
    <property type="molecule type" value="Genomic_DNA"/>
</dbReference>
<evidence type="ECO:0000313" key="4">
    <source>
        <dbReference type="Proteomes" id="UP000663829"/>
    </source>
</evidence>
<feature type="region of interest" description="Disordered" evidence="1">
    <location>
        <begin position="76"/>
        <end position="95"/>
    </location>
</feature>
<dbReference type="OrthoDB" id="3263820at2759"/>
<name>A0A815XVU1_9BILA</name>
<proteinExistence type="predicted"/>
<dbReference type="EMBL" id="CAJNOQ010028572">
    <property type="protein sequence ID" value="CAF1562532.1"/>
    <property type="molecule type" value="Genomic_DNA"/>
</dbReference>
<dbReference type="AlphaFoldDB" id="A0A815XVU1"/>
<evidence type="ECO:0000256" key="1">
    <source>
        <dbReference type="SAM" id="MobiDB-lite"/>
    </source>
</evidence>
<protein>
    <submittedName>
        <fullName evidence="2">Uncharacterized protein</fullName>
    </submittedName>
</protein>
<feature type="region of interest" description="Disordered" evidence="1">
    <location>
        <begin position="1"/>
        <end position="24"/>
    </location>
</feature>
<feature type="compositionally biased region" description="Basic residues" evidence="1">
    <location>
        <begin position="15"/>
        <end position="24"/>
    </location>
</feature>
<evidence type="ECO:0000313" key="2">
    <source>
        <dbReference type="EMBL" id="CAF1562532.1"/>
    </source>
</evidence>
<gene>
    <name evidence="2" type="ORF">GPM918_LOCUS39854</name>
    <name evidence="3" type="ORF">SRO942_LOCUS40764</name>
</gene>
<sequence>MHQQLYQQKVSQRIQNKRQRRHERKQYIQSLLTTTDDEDKKIDEVILQEHERSNLADVHPELSDVENLFLVDEYHDEDEEESQKDTPDHSDPLYQNSSIKIKTTMKLLADFYSNANLDKTNVIRLFKLIKALLPQPNKLPVTLNKILKLYDKECLSMTKFVCSLCNHLYLRKRYGQKKCINQDCVFNQKTLKSYQITEVINLDIKSQLETIICGNQNILNCGILFPSADVCYGQYYQEKAQKINTVALNCDGAPLIRTSKRSLWPCFATIMELPPPIREYQRNILVYALWASKTKPCASVFLDETIN</sequence>
<dbReference type="Proteomes" id="UP000663829">
    <property type="component" value="Unassembled WGS sequence"/>
</dbReference>
<feature type="compositionally biased region" description="Polar residues" evidence="1">
    <location>
        <begin position="1"/>
        <end position="14"/>
    </location>
</feature>
<reference evidence="2" key="1">
    <citation type="submission" date="2021-02" db="EMBL/GenBank/DDBJ databases">
        <authorList>
            <person name="Nowell W R."/>
        </authorList>
    </citation>
    <scope>NUCLEOTIDE SEQUENCE</scope>
</reference>